<evidence type="ECO:0000256" key="5">
    <source>
        <dbReference type="ARBA" id="ARBA00022554"/>
    </source>
</evidence>
<comment type="subcellular location">
    <subcellularLocation>
        <location evidence="3">Vacuole membrane</location>
        <topology evidence="3">Multi-pass membrane protein</topology>
    </subcellularLocation>
</comment>
<dbReference type="GO" id="GO:0046872">
    <property type="term" value="F:metal ion binding"/>
    <property type="evidence" value="ECO:0007669"/>
    <property type="project" value="UniProtKB-KW"/>
</dbReference>
<keyword evidence="7 17" id="KW-0812">Transmembrane</keyword>
<evidence type="ECO:0000256" key="12">
    <source>
        <dbReference type="ARBA" id="ARBA00023049"/>
    </source>
</evidence>
<dbReference type="Proteomes" id="UP000078340">
    <property type="component" value="Unassembled WGS sequence"/>
</dbReference>
<keyword evidence="8 16" id="KW-0479">Metal-binding</keyword>
<dbReference type="PANTHER" id="PTHR12147:SF58">
    <property type="entry name" value="VACUOLAR MEMBRANE PROTEASE"/>
    <property type="match status" value="1"/>
</dbReference>
<evidence type="ECO:0000259" key="18">
    <source>
        <dbReference type="Pfam" id="PF04389"/>
    </source>
</evidence>
<dbReference type="Pfam" id="PF04389">
    <property type="entry name" value="Peptidase_M28"/>
    <property type="match status" value="1"/>
</dbReference>
<keyword evidence="12" id="KW-0482">Metalloprotease</keyword>
<dbReference type="EC" id="3.4.-.-" evidence="16"/>
<dbReference type="GO" id="GO:0043386">
    <property type="term" value="P:mycotoxin biosynthetic process"/>
    <property type="evidence" value="ECO:0007669"/>
    <property type="project" value="InterPro"/>
</dbReference>
<protein>
    <recommendedName>
        <fullName evidence="16">Peptide hydrolase</fullName>
        <ecNumber evidence="16">3.4.-.-</ecNumber>
    </recommendedName>
</protein>
<comment type="similarity">
    <text evidence="15">Belongs to the ustYa family.</text>
</comment>
<feature type="domain" description="Peptidase M28" evidence="18">
    <location>
        <begin position="355"/>
        <end position="532"/>
    </location>
</feature>
<dbReference type="InterPro" id="IPR007484">
    <property type="entry name" value="Peptidase_M28"/>
</dbReference>
<evidence type="ECO:0000256" key="4">
    <source>
        <dbReference type="ARBA" id="ARBA00010918"/>
    </source>
</evidence>
<accession>A0A179HFS6</accession>
<reference evidence="19 20" key="1">
    <citation type="submission" date="2016-02" db="EMBL/GenBank/DDBJ databases">
        <title>Biosynthesis of antibiotic leucinostatins and their inhibition on Phytophthora in bio-control Purpureocillium lilacinum.</title>
        <authorList>
            <person name="Wang G."/>
            <person name="Liu Z."/>
            <person name="Lin R."/>
            <person name="Li E."/>
            <person name="Mao Z."/>
            <person name="Ling J."/>
            <person name="Yin W."/>
            <person name="Xie B."/>
        </authorList>
    </citation>
    <scope>NUCLEOTIDE SEQUENCE [LARGE SCALE GENOMIC DNA]</scope>
    <source>
        <strain evidence="19">PLFJ-1</strain>
    </source>
</reference>
<feature type="transmembrane region" description="Helical" evidence="17">
    <location>
        <begin position="575"/>
        <end position="598"/>
    </location>
</feature>
<evidence type="ECO:0000256" key="1">
    <source>
        <dbReference type="ARBA" id="ARBA00001947"/>
    </source>
</evidence>
<evidence type="ECO:0000313" key="19">
    <source>
        <dbReference type="EMBL" id="OAQ89246.1"/>
    </source>
</evidence>
<dbReference type="SUPFAM" id="SSF53187">
    <property type="entry name" value="Zn-dependent exopeptidases"/>
    <property type="match status" value="1"/>
</dbReference>
<dbReference type="STRING" id="33203.A0A179HFS6"/>
<keyword evidence="5" id="KW-0926">Vacuole</keyword>
<dbReference type="PANTHER" id="PTHR12147">
    <property type="entry name" value="METALLOPEPTIDASE M28 FAMILY MEMBER"/>
    <property type="match status" value="1"/>
</dbReference>
<dbReference type="InterPro" id="IPR021765">
    <property type="entry name" value="UstYa-like"/>
</dbReference>
<keyword evidence="11 17" id="KW-1133">Transmembrane helix</keyword>
<name>A0A179HFS6_PURLI</name>
<evidence type="ECO:0000256" key="17">
    <source>
        <dbReference type="SAM" id="Phobius"/>
    </source>
</evidence>
<dbReference type="CDD" id="cd03875">
    <property type="entry name" value="M28_Fxna_like"/>
    <property type="match status" value="1"/>
</dbReference>
<evidence type="ECO:0000256" key="7">
    <source>
        <dbReference type="ARBA" id="ARBA00022692"/>
    </source>
</evidence>
<dbReference type="InterPro" id="IPR045175">
    <property type="entry name" value="M28_fam"/>
</dbReference>
<sequence>MKGSSDYLPLDHDGSKSSTDMEDDMLIHRLRLARSHSGSYMRFLTALSALLALVIYTSIIASVTWGMAKEERRHGTRFLGSPANDFITYEPYVMEQWELRGGVRYFGEPSKEVDQNWHNIFEHQNIGFSENLMHSLGREEEGIRLPDGTFFGSLMVFHHLHCLALSYQKNIYHALHPAYYQLDRLKGHEKAMHDEHTKHCLHMLMDAVMCQGDTTVLTMKWEEGGARPIGNLTSPHECVNWDRLMEWVVPNSVDVFADGVLVHPKRANVTGNGSGHEFNGSFKEAVATVFDDQMANFTMTYDAGAYLSGNGNGSTLTAQYFEGSNIYVYIRGKQDATSDWWNSENPDTMNSSVDPGGVLINNHIDSVATSYGATDDGVACVSMLQLLSHFTTEGHQPEHGIVLLFNNAEEDGLLGSRAFSSSPLLRFCRTFANLEGVGAGGRAMLFQATDYEAATAYSGIPHPLGSVIAKYGYDRGAVMSGTDYEIFANVYGLSGLDIAFYKPRSRYHTVEDDARHTSIDSIWHMLSAALEVAQSLPEKSTSGRSGGRGSRQFTDKGVWFDWLGWVWISFRVADLFAWSLTLVIVTPLTVALIIYALVRMDAWHLGNTTWGDILRFPLALVFATALTTAPLIAVARLNPLIIFSSSYVV</sequence>
<feature type="transmembrane region" description="Helical" evidence="17">
    <location>
        <begin position="43"/>
        <end position="68"/>
    </location>
</feature>
<dbReference type="Pfam" id="PF11807">
    <property type="entry name" value="UstYa"/>
    <property type="match status" value="1"/>
</dbReference>
<evidence type="ECO:0000256" key="13">
    <source>
        <dbReference type="ARBA" id="ARBA00023136"/>
    </source>
</evidence>
<dbReference type="Gene3D" id="3.40.630.10">
    <property type="entry name" value="Zn peptidases"/>
    <property type="match status" value="1"/>
</dbReference>
<evidence type="ECO:0000256" key="9">
    <source>
        <dbReference type="ARBA" id="ARBA00022801"/>
    </source>
</evidence>
<feature type="transmembrane region" description="Helical" evidence="17">
    <location>
        <begin position="618"/>
        <end position="637"/>
    </location>
</feature>
<evidence type="ECO:0000256" key="6">
    <source>
        <dbReference type="ARBA" id="ARBA00022670"/>
    </source>
</evidence>
<proteinExistence type="inferred from homology"/>
<evidence type="ECO:0000256" key="2">
    <source>
        <dbReference type="ARBA" id="ARBA00003273"/>
    </source>
</evidence>
<comment type="cofactor">
    <cofactor evidence="1">
        <name>Zn(2+)</name>
        <dbReference type="ChEBI" id="CHEBI:29105"/>
    </cofactor>
</comment>
<comment type="caution">
    <text evidence="19">The sequence shown here is derived from an EMBL/GenBank/DDBJ whole genome shotgun (WGS) entry which is preliminary data.</text>
</comment>
<evidence type="ECO:0000256" key="3">
    <source>
        <dbReference type="ARBA" id="ARBA00004128"/>
    </source>
</evidence>
<evidence type="ECO:0000256" key="11">
    <source>
        <dbReference type="ARBA" id="ARBA00022989"/>
    </source>
</evidence>
<dbReference type="InterPro" id="IPR048024">
    <property type="entry name" value="Fxna-like_M28_dom"/>
</dbReference>
<evidence type="ECO:0000256" key="15">
    <source>
        <dbReference type="ARBA" id="ARBA00035112"/>
    </source>
</evidence>
<evidence type="ECO:0000256" key="16">
    <source>
        <dbReference type="RuleBase" id="RU361240"/>
    </source>
</evidence>
<dbReference type="AlphaFoldDB" id="A0A179HFS6"/>
<comment type="similarity">
    <text evidence="4 16">Belongs to the peptidase M28 family.</text>
</comment>
<evidence type="ECO:0000256" key="10">
    <source>
        <dbReference type="ARBA" id="ARBA00022833"/>
    </source>
</evidence>
<dbReference type="GO" id="GO:0008235">
    <property type="term" value="F:metalloexopeptidase activity"/>
    <property type="evidence" value="ECO:0007669"/>
    <property type="project" value="InterPro"/>
</dbReference>
<keyword evidence="13 17" id="KW-0472">Membrane</keyword>
<dbReference type="GO" id="GO:0006508">
    <property type="term" value="P:proteolysis"/>
    <property type="evidence" value="ECO:0007669"/>
    <property type="project" value="UniProtKB-KW"/>
</dbReference>
<evidence type="ECO:0000256" key="14">
    <source>
        <dbReference type="ARBA" id="ARBA00023180"/>
    </source>
</evidence>
<keyword evidence="14" id="KW-0325">Glycoprotein</keyword>
<dbReference type="GO" id="GO:0005774">
    <property type="term" value="C:vacuolar membrane"/>
    <property type="evidence" value="ECO:0007669"/>
    <property type="project" value="UniProtKB-SubCell"/>
</dbReference>
<evidence type="ECO:0000313" key="20">
    <source>
        <dbReference type="Proteomes" id="UP000078340"/>
    </source>
</evidence>
<keyword evidence="6 16" id="KW-0645">Protease</keyword>
<dbReference type="EMBL" id="LSBI01000005">
    <property type="protein sequence ID" value="OAQ89246.1"/>
    <property type="molecule type" value="Genomic_DNA"/>
</dbReference>
<keyword evidence="9 16" id="KW-0378">Hydrolase</keyword>
<gene>
    <name evidence="19" type="ORF">VFPFJ_05655</name>
</gene>
<evidence type="ECO:0000256" key="8">
    <source>
        <dbReference type="ARBA" id="ARBA00022723"/>
    </source>
</evidence>
<comment type="function">
    <text evidence="2">May be involved in vacuolar sorting and osmoregulation.</text>
</comment>
<organism evidence="19 20">
    <name type="scientific">Purpureocillium lilacinum</name>
    <name type="common">Paecilomyces lilacinus</name>
    <dbReference type="NCBI Taxonomy" id="33203"/>
    <lineage>
        <taxon>Eukaryota</taxon>
        <taxon>Fungi</taxon>
        <taxon>Dikarya</taxon>
        <taxon>Ascomycota</taxon>
        <taxon>Pezizomycotina</taxon>
        <taxon>Sordariomycetes</taxon>
        <taxon>Hypocreomycetidae</taxon>
        <taxon>Hypocreales</taxon>
        <taxon>Ophiocordycipitaceae</taxon>
        <taxon>Purpureocillium</taxon>
    </lineage>
</organism>
<keyword evidence="10 16" id="KW-0862">Zinc</keyword>